<dbReference type="eggNOG" id="COG5002">
    <property type="taxonomic scope" value="Bacteria"/>
</dbReference>
<evidence type="ECO:0000256" key="1">
    <source>
        <dbReference type="ARBA" id="ARBA00000085"/>
    </source>
</evidence>
<dbReference type="EC" id="2.7.13.3" evidence="3"/>
<evidence type="ECO:0000256" key="13">
    <source>
        <dbReference type="ARBA" id="ARBA00023136"/>
    </source>
</evidence>
<keyword evidence="13 15" id="KW-0472">Membrane</keyword>
<keyword evidence="9 18" id="KW-0418">Kinase</keyword>
<dbReference type="InterPro" id="IPR005467">
    <property type="entry name" value="His_kinase_dom"/>
</dbReference>
<organism evidence="18 19">
    <name type="scientific">Ruminiclostridium cellulolyticum (strain ATCC 35319 / DSM 5812 / JCM 6584 / H10)</name>
    <name type="common">Clostridium cellulolyticum</name>
    <dbReference type="NCBI Taxonomy" id="394503"/>
    <lineage>
        <taxon>Bacteria</taxon>
        <taxon>Bacillati</taxon>
        <taxon>Bacillota</taxon>
        <taxon>Clostridia</taxon>
        <taxon>Eubacteriales</taxon>
        <taxon>Oscillospiraceae</taxon>
        <taxon>Ruminiclostridium</taxon>
    </lineage>
</organism>
<dbReference type="InterPro" id="IPR036097">
    <property type="entry name" value="HisK_dim/P_sf"/>
</dbReference>
<keyword evidence="10" id="KW-0067">ATP-binding</keyword>
<evidence type="ECO:0000259" key="16">
    <source>
        <dbReference type="PROSITE" id="PS50109"/>
    </source>
</evidence>
<evidence type="ECO:0000313" key="19">
    <source>
        <dbReference type="Proteomes" id="UP000001349"/>
    </source>
</evidence>
<dbReference type="SMART" id="SM00387">
    <property type="entry name" value="HATPase_c"/>
    <property type="match status" value="1"/>
</dbReference>
<feature type="coiled-coil region" evidence="14">
    <location>
        <begin position="196"/>
        <end position="226"/>
    </location>
</feature>
<comment type="catalytic activity">
    <reaction evidence="1">
        <text>ATP + protein L-histidine = ADP + protein N-phospho-L-histidine.</text>
        <dbReference type="EC" id="2.7.13.3"/>
    </reaction>
</comment>
<keyword evidence="8" id="KW-0547">Nucleotide-binding</keyword>
<dbReference type="InterPro" id="IPR003660">
    <property type="entry name" value="HAMP_dom"/>
</dbReference>
<dbReference type="CDD" id="cd00082">
    <property type="entry name" value="HisKA"/>
    <property type="match status" value="1"/>
</dbReference>
<name>B8I8Q3_RUMCH</name>
<evidence type="ECO:0000256" key="15">
    <source>
        <dbReference type="SAM" id="Phobius"/>
    </source>
</evidence>
<dbReference type="SUPFAM" id="SSF47384">
    <property type="entry name" value="Homodimeric domain of signal transducing histidine kinase"/>
    <property type="match status" value="1"/>
</dbReference>
<feature type="domain" description="HAMP" evidence="17">
    <location>
        <begin position="166"/>
        <end position="218"/>
    </location>
</feature>
<keyword evidence="19" id="KW-1185">Reference proteome</keyword>
<evidence type="ECO:0000256" key="9">
    <source>
        <dbReference type="ARBA" id="ARBA00022777"/>
    </source>
</evidence>
<keyword evidence="11 15" id="KW-1133">Transmembrane helix</keyword>
<dbReference type="EMBL" id="CP001348">
    <property type="protein sequence ID" value="ACL75286.1"/>
    <property type="molecule type" value="Genomic_DNA"/>
</dbReference>
<dbReference type="InterPro" id="IPR003594">
    <property type="entry name" value="HATPase_dom"/>
</dbReference>
<keyword evidence="5" id="KW-0597">Phosphoprotein</keyword>
<dbReference type="FunFam" id="1.10.287.130:FF:000008">
    <property type="entry name" value="Two-component sensor histidine kinase"/>
    <property type="match status" value="1"/>
</dbReference>
<dbReference type="SUPFAM" id="SSF55874">
    <property type="entry name" value="ATPase domain of HSP90 chaperone/DNA topoisomerase II/histidine kinase"/>
    <property type="match status" value="1"/>
</dbReference>
<dbReference type="Gene3D" id="3.30.565.10">
    <property type="entry name" value="Histidine kinase-like ATPase, C-terminal domain"/>
    <property type="match status" value="1"/>
</dbReference>
<keyword evidence="12" id="KW-0902">Two-component regulatory system</keyword>
<dbReference type="InterPro" id="IPR003661">
    <property type="entry name" value="HisK_dim/P_dom"/>
</dbReference>
<dbReference type="AlphaFoldDB" id="B8I8Q3"/>
<dbReference type="Pfam" id="PF00512">
    <property type="entry name" value="HisKA"/>
    <property type="match status" value="1"/>
</dbReference>
<dbReference type="GO" id="GO:0000155">
    <property type="term" value="F:phosphorelay sensor kinase activity"/>
    <property type="evidence" value="ECO:0007669"/>
    <property type="project" value="InterPro"/>
</dbReference>
<dbReference type="Pfam" id="PF02518">
    <property type="entry name" value="HATPase_c"/>
    <property type="match status" value="1"/>
</dbReference>
<accession>B8I8Q3</accession>
<dbReference type="InterPro" id="IPR036890">
    <property type="entry name" value="HATPase_C_sf"/>
</dbReference>
<evidence type="ECO:0000256" key="6">
    <source>
        <dbReference type="ARBA" id="ARBA00022679"/>
    </source>
</evidence>
<evidence type="ECO:0000256" key="10">
    <source>
        <dbReference type="ARBA" id="ARBA00022840"/>
    </source>
</evidence>
<gene>
    <name evidence="18" type="ordered locus">Ccel_0917</name>
</gene>
<dbReference type="PROSITE" id="PS50109">
    <property type="entry name" value="HIS_KIN"/>
    <property type="match status" value="1"/>
</dbReference>
<evidence type="ECO:0000256" key="8">
    <source>
        <dbReference type="ARBA" id="ARBA00022741"/>
    </source>
</evidence>
<keyword evidence="4" id="KW-1003">Cell membrane</keyword>
<dbReference type="PANTHER" id="PTHR45528:SF1">
    <property type="entry name" value="SENSOR HISTIDINE KINASE CPXA"/>
    <property type="match status" value="1"/>
</dbReference>
<evidence type="ECO:0000256" key="12">
    <source>
        <dbReference type="ARBA" id="ARBA00023012"/>
    </source>
</evidence>
<dbReference type="SMART" id="SM00388">
    <property type="entry name" value="HisKA"/>
    <property type="match status" value="1"/>
</dbReference>
<evidence type="ECO:0000256" key="2">
    <source>
        <dbReference type="ARBA" id="ARBA00004651"/>
    </source>
</evidence>
<evidence type="ECO:0000259" key="17">
    <source>
        <dbReference type="PROSITE" id="PS50885"/>
    </source>
</evidence>
<evidence type="ECO:0000256" key="7">
    <source>
        <dbReference type="ARBA" id="ARBA00022692"/>
    </source>
</evidence>
<evidence type="ECO:0000256" key="4">
    <source>
        <dbReference type="ARBA" id="ARBA00022475"/>
    </source>
</evidence>
<dbReference type="KEGG" id="cce:Ccel_0917"/>
<dbReference type="GO" id="GO:0005886">
    <property type="term" value="C:plasma membrane"/>
    <property type="evidence" value="ECO:0007669"/>
    <property type="project" value="UniProtKB-SubCell"/>
</dbReference>
<evidence type="ECO:0000256" key="5">
    <source>
        <dbReference type="ARBA" id="ARBA00022553"/>
    </source>
</evidence>
<dbReference type="CDD" id="cd06225">
    <property type="entry name" value="HAMP"/>
    <property type="match status" value="1"/>
</dbReference>
<dbReference type="HOGENOM" id="CLU_000445_89_6_9"/>
<proteinExistence type="predicted"/>
<dbReference type="GO" id="GO:0005524">
    <property type="term" value="F:ATP binding"/>
    <property type="evidence" value="ECO:0007669"/>
    <property type="project" value="UniProtKB-KW"/>
</dbReference>
<feature type="transmembrane region" description="Helical" evidence="15">
    <location>
        <begin position="149"/>
        <end position="169"/>
    </location>
</feature>
<dbReference type="InterPro" id="IPR050398">
    <property type="entry name" value="HssS/ArlS-like"/>
</dbReference>
<dbReference type="InterPro" id="IPR004358">
    <property type="entry name" value="Sig_transdc_His_kin-like_C"/>
</dbReference>
<dbReference type="STRING" id="394503.Ccel_0917"/>
<evidence type="ECO:0000256" key="11">
    <source>
        <dbReference type="ARBA" id="ARBA00022989"/>
    </source>
</evidence>
<keyword evidence="7 15" id="KW-0812">Transmembrane</keyword>
<evidence type="ECO:0000313" key="18">
    <source>
        <dbReference type="EMBL" id="ACL75286.1"/>
    </source>
</evidence>
<comment type="subcellular location">
    <subcellularLocation>
        <location evidence="2">Cell membrane</location>
        <topology evidence="2">Multi-pass membrane protein</topology>
    </subcellularLocation>
</comment>
<keyword evidence="6" id="KW-0808">Transferase</keyword>
<dbReference type="SMART" id="SM00304">
    <property type="entry name" value="HAMP"/>
    <property type="match status" value="1"/>
</dbReference>
<keyword evidence="14" id="KW-0175">Coiled coil</keyword>
<feature type="transmembrane region" description="Helical" evidence="15">
    <location>
        <begin position="6"/>
        <end position="26"/>
    </location>
</feature>
<evidence type="ECO:0000256" key="3">
    <source>
        <dbReference type="ARBA" id="ARBA00012438"/>
    </source>
</evidence>
<protein>
    <recommendedName>
        <fullName evidence="3">histidine kinase</fullName>
        <ecNumber evidence="3">2.7.13.3</ecNumber>
    </recommendedName>
</protein>
<dbReference type="Proteomes" id="UP000001349">
    <property type="component" value="Chromosome"/>
</dbReference>
<reference evidence="18 19" key="1">
    <citation type="submission" date="2009-01" db="EMBL/GenBank/DDBJ databases">
        <title>Complete sequence of Clostridium cellulolyticum H10.</title>
        <authorList>
            <consortium name="US DOE Joint Genome Institute"/>
            <person name="Lucas S."/>
            <person name="Copeland A."/>
            <person name="Lapidus A."/>
            <person name="Glavina del Rio T."/>
            <person name="Dalin E."/>
            <person name="Tice H."/>
            <person name="Bruce D."/>
            <person name="Goodwin L."/>
            <person name="Pitluck S."/>
            <person name="Chertkov O."/>
            <person name="Saunders E."/>
            <person name="Brettin T."/>
            <person name="Detter J.C."/>
            <person name="Han C."/>
            <person name="Larimer F."/>
            <person name="Land M."/>
            <person name="Hauser L."/>
            <person name="Kyrpides N."/>
            <person name="Ivanova N."/>
            <person name="Zhou J."/>
            <person name="Richardson P."/>
        </authorList>
    </citation>
    <scope>NUCLEOTIDE SEQUENCE [LARGE SCALE GENOMIC DNA]</scope>
    <source>
        <strain evidence="19">ATCC 35319 / DSM 5812 / JCM 6584 / H10</strain>
    </source>
</reference>
<dbReference type="Gene3D" id="6.10.340.10">
    <property type="match status" value="1"/>
</dbReference>
<evidence type="ECO:0000256" key="14">
    <source>
        <dbReference type="SAM" id="Coils"/>
    </source>
</evidence>
<dbReference type="PROSITE" id="PS50885">
    <property type="entry name" value="HAMP"/>
    <property type="match status" value="1"/>
</dbReference>
<sequence>MELVFIMLLSLIIAFTVAILIRNIGFEFHKESKEKRISQRYEECIIELEDKLLKVDMKDVNKINAILEENYSQLVGYEFYVVDENGRVISSSTPAMLEIDKVRIIDGARDYQISKSDANVFKITGCDSIKNGYYLYYTYLYFDENDTRMVAGALIGAVICFFFLIWGRISYISTIRLSVDKMTQGDLSEKVPCCYKNELRGLAEDINKMAEALENEEQKKNEFLTNISHDIRTPLTTILGYLNMIKNKNYDSEEALQGYIRIMERKGKFLASMLEDFFQYSKLASHDISIKYTKLDLNELLRQMKEDEEEEFLAKELKLELQLYPEVIYCMGDPELLARVVGNLLSNSIKYSQMNTSVLMKSSIEKVNYINYGVFSISNVPQESISEEEVSRLFERLYKRDNARKEEGSGLGLSIANNIIKLHGGKIEGHFVEERLIFKVYVRMQKL</sequence>
<dbReference type="Gene3D" id="1.10.287.130">
    <property type="match status" value="1"/>
</dbReference>
<dbReference type="PRINTS" id="PR00344">
    <property type="entry name" value="BCTRLSENSOR"/>
</dbReference>
<feature type="domain" description="Histidine kinase" evidence="16">
    <location>
        <begin position="226"/>
        <end position="446"/>
    </location>
</feature>
<dbReference type="PANTHER" id="PTHR45528">
    <property type="entry name" value="SENSOR HISTIDINE KINASE CPXA"/>
    <property type="match status" value="1"/>
</dbReference>